<accession>B8GLP2</accession>
<organism evidence="4 5">
    <name type="scientific">Thioalkalivibrio sulfidiphilus (strain HL-EbGR7)</name>
    <dbReference type="NCBI Taxonomy" id="396588"/>
    <lineage>
        <taxon>Bacteria</taxon>
        <taxon>Pseudomonadati</taxon>
        <taxon>Pseudomonadota</taxon>
        <taxon>Gammaproteobacteria</taxon>
        <taxon>Chromatiales</taxon>
        <taxon>Ectothiorhodospiraceae</taxon>
        <taxon>Thioalkalivibrio</taxon>
    </lineage>
</organism>
<evidence type="ECO:0000256" key="1">
    <source>
        <dbReference type="ARBA" id="ARBA00022729"/>
    </source>
</evidence>
<gene>
    <name evidence="4" type="ordered locus">Tgr7_0548</name>
</gene>
<dbReference type="STRING" id="396588.Tgr7_0548"/>
<dbReference type="HOGENOM" id="CLU_104558_0_0_6"/>
<dbReference type="Proteomes" id="UP000002383">
    <property type="component" value="Chromosome"/>
</dbReference>
<dbReference type="Gene3D" id="2.40.160.20">
    <property type="match status" value="1"/>
</dbReference>
<dbReference type="OrthoDB" id="9150045at2"/>
<dbReference type="EMBL" id="CP001339">
    <property type="protein sequence ID" value="ACL71645.1"/>
    <property type="molecule type" value="Genomic_DNA"/>
</dbReference>
<sequence precursor="true">MKGSMAMLASLMLTSLVATVPAYAQVPEPRERQEPVIEPALERPEVVIPRIDTENFEINAFVGLLSIEDFGTQPVYGLRAAYHLSENFFLEASFGLSNIQDSSYRRLGIPLFESETEDVAYYNLSLAYNIFPGEVFVGRGRAYTSAIFLMIGAGNIRIVDEDEFTYSVGLGLRVLPRDWLSLRMDLRNHMFDSDLLGQSKLTHNPELSLGLGVYF</sequence>
<dbReference type="InterPro" id="IPR011250">
    <property type="entry name" value="OMP/PagP_B-barrel"/>
</dbReference>
<feature type="domain" description="Outer membrane protein beta-barrel" evidence="3">
    <location>
        <begin position="72"/>
        <end position="215"/>
    </location>
</feature>
<evidence type="ECO:0000313" key="4">
    <source>
        <dbReference type="EMBL" id="ACL71645.1"/>
    </source>
</evidence>
<keyword evidence="1 2" id="KW-0732">Signal</keyword>
<dbReference type="InterPro" id="IPR027385">
    <property type="entry name" value="Beta-barrel_OMP"/>
</dbReference>
<keyword evidence="5" id="KW-1185">Reference proteome</keyword>
<dbReference type="AlphaFoldDB" id="B8GLP2"/>
<name>B8GLP2_THISH</name>
<dbReference type="InterPro" id="IPR030820">
    <property type="entry name" value="OMP_myx_plus_Proteobacteria"/>
</dbReference>
<dbReference type="Pfam" id="PF13505">
    <property type="entry name" value="OMP_b-brl"/>
    <property type="match status" value="1"/>
</dbReference>
<feature type="signal peptide" evidence="2">
    <location>
        <begin position="1"/>
        <end position="24"/>
    </location>
</feature>
<reference evidence="4 5" key="1">
    <citation type="journal article" date="2011" name="Stand. Genomic Sci.">
        <title>Complete genome sequence of 'Thioalkalivibrio sulfidophilus' HL-EbGr7.</title>
        <authorList>
            <person name="Muyzer G."/>
            <person name="Sorokin D.Y."/>
            <person name="Mavromatis K."/>
            <person name="Lapidus A."/>
            <person name="Clum A."/>
            <person name="Ivanova N."/>
            <person name="Pati A."/>
            <person name="d'Haeseleer P."/>
            <person name="Woyke T."/>
            <person name="Kyrpides N.C."/>
        </authorList>
    </citation>
    <scope>NUCLEOTIDE SEQUENCE [LARGE SCALE GENOMIC DNA]</scope>
    <source>
        <strain evidence="4 5">HL-EbGR7</strain>
    </source>
</reference>
<evidence type="ECO:0000259" key="3">
    <source>
        <dbReference type="Pfam" id="PF13505"/>
    </source>
</evidence>
<feature type="chain" id="PRO_5002873005" description="Outer membrane protein beta-barrel domain-containing protein" evidence="2">
    <location>
        <begin position="25"/>
        <end position="215"/>
    </location>
</feature>
<evidence type="ECO:0000313" key="5">
    <source>
        <dbReference type="Proteomes" id="UP000002383"/>
    </source>
</evidence>
<protein>
    <recommendedName>
        <fullName evidence="3">Outer membrane protein beta-barrel domain-containing protein</fullName>
    </recommendedName>
</protein>
<dbReference type="KEGG" id="tgr:Tgr7_0548"/>
<dbReference type="SUPFAM" id="SSF56925">
    <property type="entry name" value="OMPA-like"/>
    <property type="match status" value="1"/>
</dbReference>
<evidence type="ECO:0000256" key="2">
    <source>
        <dbReference type="SAM" id="SignalP"/>
    </source>
</evidence>
<dbReference type="eggNOG" id="COG3637">
    <property type="taxonomic scope" value="Bacteria"/>
</dbReference>
<proteinExistence type="predicted"/>
<dbReference type="NCBIfam" id="TIGR04565">
    <property type="entry name" value="OMP_myx_plus"/>
    <property type="match status" value="1"/>
</dbReference>